<dbReference type="InterPro" id="IPR029044">
    <property type="entry name" value="Nucleotide-diphossugar_trans"/>
</dbReference>
<feature type="domain" description="Glycosyltransferase 2-like" evidence="10">
    <location>
        <begin position="201"/>
        <end position="385"/>
    </location>
</feature>
<dbReference type="Pfam" id="PF00535">
    <property type="entry name" value="Glycos_transf_2"/>
    <property type="match status" value="1"/>
</dbReference>
<dbReference type="eggNOG" id="COG1215">
    <property type="taxonomic scope" value="Bacteria"/>
</dbReference>
<keyword evidence="4 7" id="KW-0812">Transmembrane</keyword>
<evidence type="ECO:0000256" key="3">
    <source>
        <dbReference type="ARBA" id="ARBA00022679"/>
    </source>
</evidence>
<evidence type="ECO:0000256" key="7">
    <source>
        <dbReference type="SAM" id="Phobius"/>
    </source>
</evidence>
<dbReference type="GO" id="GO:0005886">
    <property type="term" value="C:plasma membrane"/>
    <property type="evidence" value="ECO:0007669"/>
    <property type="project" value="TreeGrafter"/>
</dbReference>
<evidence type="ECO:0000256" key="4">
    <source>
        <dbReference type="ARBA" id="ARBA00022692"/>
    </source>
</evidence>
<dbReference type="AlphaFoldDB" id="A0A0R1K6F8"/>
<evidence type="ECO:0000256" key="1">
    <source>
        <dbReference type="ARBA" id="ARBA00004141"/>
    </source>
</evidence>
<dbReference type="InterPro" id="IPR050321">
    <property type="entry name" value="Glycosyltr_2/OpgH_subfam"/>
</dbReference>
<keyword evidence="6 7" id="KW-0472">Membrane</keyword>
<dbReference type="PATRIC" id="fig|1423775.4.peg.1592"/>
<evidence type="ECO:0000256" key="5">
    <source>
        <dbReference type="ARBA" id="ARBA00022989"/>
    </source>
</evidence>
<feature type="transmembrane region" description="Helical" evidence="7">
    <location>
        <begin position="378"/>
        <end position="396"/>
    </location>
</feature>
<evidence type="ECO:0000259" key="9">
    <source>
        <dbReference type="Pfam" id="PF07238"/>
    </source>
</evidence>
<dbReference type="CDD" id="cd06421">
    <property type="entry name" value="CESA_CelA_like"/>
    <property type="match status" value="1"/>
</dbReference>
<dbReference type="EMBL" id="AZDZ01000019">
    <property type="protein sequence ID" value="KRK79197.1"/>
    <property type="molecule type" value="Genomic_DNA"/>
</dbReference>
<gene>
    <name evidence="11" type="ORF">FD03_GL001562</name>
</gene>
<dbReference type="PANTHER" id="PTHR43867">
    <property type="entry name" value="CELLULOSE SYNTHASE CATALYTIC SUBUNIT A [UDP-FORMING]"/>
    <property type="match status" value="1"/>
</dbReference>
<dbReference type="STRING" id="1423775.FD03_GL001562"/>
<protein>
    <submittedName>
        <fullName evidence="11">Glycosyltransferase, involved in cell wall biogenesis</fullName>
    </submittedName>
</protein>
<proteinExistence type="predicted"/>
<dbReference type="InterPro" id="IPR009875">
    <property type="entry name" value="PilZ_domain"/>
</dbReference>
<accession>A0A0R1K6F8</accession>
<dbReference type="GO" id="GO:0035438">
    <property type="term" value="F:cyclic-di-GMP binding"/>
    <property type="evidence" value="ECO:0007669"/>
    <property type="project" value="InterPro"/>
</dbReference>
<keyword evidence="3 11" id="KW-0808">Transferase</keyword>
<dbReference type="Gene3D" id="3.90.550.10">
    <property type="entry name" value="Spore Coat Polysaccharide Biosynthesis Protein SpsA, Chain A"/>
    <property type="match status" value="1"/>
</dbReference>
<evidence type="ECO:0000313" key="12">
    <source>
        <dbReference type="Proteomes" id="UP000051248"/>
    </source>
</evidence>
<dbReference type="PANTHER" id="PTHR43867:SF2">
    <property type="entry name" value="CELLULOSE SYNTHASE CATALYTIC SUBUNIT A [UDP-FORMING]"/>
    <property type="match status" value="1"/>
</dbReference>
<dbReference type="Gene3D" id="2.40.10.220">
    <property type="entry name" value="predicted glycosyltransferase like domains"/>
    <property type="match status" value="1"/>
</dbReference>
<dbReference type="GO" id="GO:0016758">
    <property type="term" value="F:hexosyltransferase activity"/>
    <property type="evidence" value="ECO:0007669"/>
    <property type="project" value="TreeGrafter"/>
</dbReference>
<comment type="caution">
    <text evidence="11">The sequence shown here is derived from an EMBL/GenBank/DDBJ whole genome shotgun (WGS) entry which is preliminary data.</text>
</comment>
<dbReference type="OrthoDB" id="9766299at2"/>
<evidence type="ECO:0000259" key="8">
    <source>
        <dbReference type="Pfam" id="PF00535"/>
    </source>
</evidence>
<dbReference type="Proteomes" id="UP000051248">
    <property type="component" value="Unassembled WGS sequence"/>
</dbReference>
<dbReference type="RefSeq" id="WP_025023107.1">
    <property type="nucleotide sequence ID" value="NZ_AZDZ01000019.1"/>
</dbReference>
<feature type="transmembrane region" description="Helical" evidence="7">
    <location>
        <begin position="450"/>
        <end position="468"/>
    </location>
</feature>
<dbReference type="SUPFAM" id="SSF53448">
    <property type="entry name" value="Nucleotide-diphospho-sugar transferases"/>
    <property type="match status" value="1"/>
</dbReference>
<evidence type="ECO:0000256" key="6">
    <source>
        <dbReference type="ARBA" id="ARBA00023136"/>
    </source>
</evidence>
<organism evidence="11 12">
    <name type="scientific">Companilactobacillus nodensis DSM 19682 = JCM 14932 = NBRC 107160</name>
    <dbReference type="NCBI Taxonomy" id="1423775"/>
    <lineage>
        <taxon>Bacteria</taxon>
        <taxon>Bacillati</taxon>
        <taxon>Bacillota</taxon>
        <taxon>Bacilli</taxon>
        <taxon>Lactobacillales</taxon>
        <taxon>Lactobacillaceae</taxon>
        <taxon>Companilactobacillus</taxon>
    </lineage>
</organism>
<feature type="domain" description="PilZ" evidence="9">
    <location>
        <begin position="510"/>
        <end position="598"/>
    </location>
</feature>
<reference evidence="11 12" key="1">
    <citation type="journal article" date="2015" name="Genome Announc.">
        <title>Expanding the biotechnology potential of lactobacilli through comparative genomics of 213 strains and associated genera.</title>
        <authorList>
            <person name="Sun Z."/>
            <person name="Harris H.M."/>
            <person name="McCann A."/>
            <person name="Guo C."/>
            <person name="Argimon S."/>
            <person name="Zhang W."/>
            <person name="Yang X."/>
            <person name="Jeffery I.B."/>
            <person name="Cooney J.C."/>
            <person name="Kagawa T.F."/>
            <person name="Liu W."/>
            <person name="Song Y."/>
            <person name="Salvetti E."/>
            <person name="Wrobel A."/>
            <person name="Rasinkangas P."/>
            <person name="Parkhill J."/>
            <person name="Rea M.C."/>
            <person name="O'Sullivan O."/>
            <person name="Ritari J."/>
            <person name="Douillard F.P."/>
            <person name="Paul Ross R."/>
            <person name="Yang R."/>
            <person name="Briner A.E."/>
            <person name="Felis G.E."/>
            <person name="de Vos W.M."/>
            <person name="Barrangou R."/>
            <person name="Klaenhammer T.R."/>
            <person name="Caufield P.W."/>
            <person name="Cui Y."/>
            <person name="Zhang H."/>
            <person name="O'Toole P.W."/>
        </authorList>
    </citation>
    <scope>NUCLEOTIDE SEQUENCE [LARGE SCALE GENOMIC DNA]</scope>
    <source>
        <strain evidence="11 12">DSM 19682</strain>
    </source>
</reference>
<name>A0A0R1K6F8_9LACO</name>
<keyword evidence="12" id="KW-1185">Reference proteome</keyword>
<evidence type="ECO:0000256" key="2">
    <source>
        <dbReference type="ARBA" id="ARBA00022676"/>
    </source>
</evidence>
<keyword evidence="2" id="KW-0328">Glycosyltransferase</keyword>
<feature type="transmembrane region" description="Helical" evidence="7">
    <location>
        <begin position="347"/>
        <end position="366"/>
    </location>
</feature>
<feature type="transmembrane region" description="Helical" evidence="7">
    <location>
        <begin position="34"/>
        <end position="59"/>
    </location>
</feature>
<dbReference type="InterPro" id="IPR001173">
    <property type="entry name" value="Glyco_trans_2-like"/>
</dbReference>
<evidence type="ECO:0000259" key="10">
    <source>
        <dbReference type="Pfam" id="PF13632"/>
    </source>
</evidence>
<sequence length="739" mass="85892">MKWTKKLLYAITVISTVIYLVWRTFFTIPFHTKFWVFLFAILLLLSEIISNFSAFVLIWNKRQVKEYDKPKILPEEYPDIDVLIATHNEPPDLLMKTINACTFMRYPDKNKVHIYVSDDANRPEIKELAKKYHVNYMGIADNKDAKAGNYNYTLARTHSRLIATFDADMIPYSEFLLETVPYFVQNEKEGQQEDPPKDWQPIGLVQTPQSFYNADIFQYNLFSENSIPNEQDYFSREVNVLNNAHGAAIYTGSNTVLSRAAIEAAGGFPTDTITEDFELSMRINAQGFKNISTIEPMASGLTPVDFKSVMKQRIRWARGVIQSIYNLKVPFNPDLTGAQKLIYMNSYFYWWAFPRRFLYIFAPVLYALFKIRVVDADFWVLLAIWAPSYFLVQLVLRNITGNIRTQRWGEIQETVFAPYLFFPVILESFGIKAKTFKVTNKEAKTSKKDIIYVLPYLIMWLIVLVSIIKFNYGKFGSEIMYGSVITFWLLMALINLSFAVLLCLGRPIYRRSERFSTSIDIKVSQGNNSYDLKTTNTSEEGLSFISKVPLYFPGNSTLNFTLKSKHYEAHLQGKVVRAFETRNGWMYGITLKKPDFKNDNEYLQIIHDGFNRYLPQKRDPWDTALDELMDNFDQRFNKKEVRQSFTNEFPMVQVNQRVNSKDQEFTLTTFNFETLTLAGTSFEKLPDNLSLFLAKGITLKLTANQETTSNQRQYKVDNLEELLQNKSFVKILDDWGGKQ</sequence>
<dbReference type="Pfam" id="PF13632">
    <property type="entry name" value="Glyco_trans_2_3"/>
    <property type="match status" value="1"/>
</dbReference>
<keyword evidence="5 7" id="KW-1133">Transmembrane helix</keyword>
<feature type="transmembrane region" description="Helical" evidence="7">
    <location>
        <begin position="480"/>
        <end position="504"/>
    </location>
</feature>
<comment type="subcellular location">
    <subcellularLocation>
        <location evidence="1">Membrane</location>
        <topology evidence="1">Multi-pass membrane protein</topology>
    </subcellularLocation>
</comment>
<evidence type="ECO:0000313" key="11">
    <source>
        <dbReference type="EMBL" id="KRK79197.1"/>
    </source>
</evidence>
<feature type="domain" description="Glycosyltransferase 2-like" evidence="8">
    <location>
        <begin position="82"/>
        <end position="188"/>
    </location>
</feature>
<dbReference type="Pfam" id="PF07238">
    <property type="entry name" value="PilZ"/>
    <property type="match status" value="1"/>
</dbReference>
<feature type="transmembrane region" description="Helical" evidence="7">
    <location>
        <begin position="7"/>
        <end position="28"/>
    </location>
</feature>